<dbReference type="Proteomes" id="UP001183610">
    <property type="component" value="Unassembled WGS sequence"/>
</dbReference>
<evidence type="ECO:0000313" key="2">
    <source>
        <dbReference type="EMBL" id="MDT0410900.1"/>
    </source>
</evidence>
<protein>
    <submittedName>
        <fullName evidence="2">Uncharacterized protein</fullName>
    </submittedName>
</protein>
<feature type="compositionally biased region" description="Basic and acidic residues" evidence="1">
    <location>
        <begin position="171"/>
        <end position="180"/>
    </location>
</feature>
<accession>A0ABU2R5E0</accession>
<reference evidence="3" key="1">
    <citation type="submission" date="2023-07" db="EMBL/GenBank/DDBJ databases">
        <title>30 novel species of actinomycetes from the DSMZ collection.</title>
        <authorList>
            <person name="Nouioui I."/>
        </authorList>
    </citation>
    <scope>NUCLEOTIDE SEQUENCE [LARGE SCALE GENOMIC DNA]</scope>
    <source>
        <strain evidence="3">DSM 41979</strain>
    </source>
</reference>
<sequence>MTRAADSWGDHMSGHFFSEPVPVPVPVPDPFAPRFVEPGEHPGWDTALAVVNRDVAATLPEEPPLRLLACPGDPDEPECLYVARANGEWHGNGLPAEAAGSLPDACDAVAAAAQDTLMELLHRAWPVCPDHRLGTHLRAAPGAGTAWWCAGRTASDPSPHVLAPVGGLADEGGRAAGARE</sequence>
<comment type="caution">
    <text evidence="2">The sequence shown here is derived from an EMBL/GenBank/DDBJ whole genome shotgun (WGS) entry which is preliminary data.</text>
</comment>
<keyword evidence="3" id="KW-1185">Reference proteome</keyword>
<organism evidence="2 3">
    <name type="scientific">Streptomyces evansiae</name>
    <dbReference type="NCBI Taxonomy" id="3075535"/>
    <lineage>
        <taxon>Bacteria</taxon>
        <taxon>Bacillati</taxon>
        <taxon>Actinomycetota</taxon>
        <taxon>Actinomycetes</taxon>
        <taxon>Kitasatosporales</taxon>
        <taxon>Streptomycetaceae</taxon>
        <taxon>Streptomyces</taxon>
    </lineage>
</organism>
<evidence type="ECO:0000313" key="3">
    <source>
        <dbReference type="Proteomes" id="UP001183610"/>
    </source>
</evidence>
<feature type="region of interest" description="Disordered" evidence="1">
    <location>
        <begin position="160"/>
        <end position="180"/>
    </location>
</feature>
<proteinExistence type="predicted"/>
<gene>
    <name evidence="2" type="ORF">RM698_17815</name>
</gene>
<dbReference type="RefSeq" id="WP_234009434.1">
    <property type="nucleotide sequence ID" value="NZ_JAVRET010000040.1"/>
</dbReference>
<evidence type="ECO:0000256" key="1">
    <source>
        <dbReference type="SAM" id="MobiDB-lite"/>
    </source>
</evidence>
<name>A0ABU2R5E0_9ACTN</name>
<dbReference type="EMBL" id="JAVRET010000040">
    <property type="protein sequence ID" value="MDT0410900.1"/>
    <property type="molecule type" value="Genomic_DNA"/>
</dbReference>